<dbReference type="EMBL" id="JAGSND010000007">
    <property type="protein sequence ID" value="MBR0598505.1"/>
    <property type="molecule type" value="Genomic_DNA"/>
</dbReference>
<protein>
    <submittedName>
        <fullName evidence="1">C-GCAxxG-C-C family protein</fullName>
    </submittedName>
</protein>
<dbReference type="SUPFAM" id="SSF48695">
    <property type="entry name" value="Multiheme cytochromes"/>
    <property type="match status" value="1"/>
</dbReference>
<reference evidence="1" key="1">
    <citation type="submission" date="2021-04" db="EMBL/GenBank/DDBJ databases">
        <title>Sinoanaerobacter chloroacetimidivorans sp. nov., an obligate anaerobic bacterium isolated from anaerobic sludge.</title>
        <authorList>
            <person name="Bao Y."/>
        </authorList>
    </citation>
    <scope>NUCLEOTIDE SEQUENCE</scope>
    <source>
        <strain evidence="1">BAD-6</strain>
    </source>
</reference>
<dbReference type="InterPro" id="IPR036280">
    <property type="entry name" value="Multihaem_cyt_sf"/>
</dbReference>
<dbReference type="RefSeq" id="WP_227018629.1">
    <property type="nucleotide sequence ID" value="NZ_JAGSND010000007.1"/>
</dbReference>
<dbReference type="Proteomes" id="UP000675664">
    <property type="component" value="Unassembled WGS sequence"/>
</dbReference>
<dbReference type="InterPro" id="IPR010181">
    <property type="entry name" value="CGCAxxGCC_motif"/>
</dbReference>
<dbReference type="AlphaFoldDB" id="A0A8J7W3Y5"/>
<dbReference type="NCBIfam" id="TIGR01909">
    <property type="entry name" value="C_GCAxxG_C_C"/>
    <property type="match status" value="1"/>
</dbReference>
<gene>
    <name evidence="1" type="ORF">KCX82_11500</name>
</gene>
<dbReference type="Pfam" id="PF09719">
    <property type="entry name" value="C_GCAxxG_C_C"/>
    <property type="match status" value="1"/>
</dbReference>
<sequence length="146" mass="16192">MSEEMAIEMRNKAGNYFKKGYNCAEAVFLTYRELLAPELDPSLVRLMTGFGGGLGESGCMCGALTGSITALNLIKGRSTNQTSRDEAYQLAREFTDKFTEKYGVTCCRALNPYPFETKEHLTNCLKITGNTSKMLAEFLEEKGLVE</sequence>
<accession>A0A8J7W3Y5</accession>
<name>A0A8J7W3Y5_9FIRM</name>
<keyword evidence="2" id="KW-1185">Reference proteome</keyword>
<comment type="caution">
    <text evidence="1">The sequence shown here is derived from an EMBL/GenBank/DDBJ whole genome shotgun (WGS) entry which is preliminary data.</text>
</comment>
<reference evidence="1" key="2">
    <citation type="submission" date="2021-04" db="EMBL/GenBank/DDBJ databases">
        <authorList>
            <person name="Liu J."/>
        </authorList>
    </citation>
    <scope>NUCLEOTIDE SEQUENCE</scope>
    <source>
        <strain evidence="1">BAD-6</strain>
    </source>
</reference>
<evidence type="ECO:0000313" key="2">
    <source>
        <dbReference type="Proteomes" id="UP000675664"/>
    </source>
</evidence>
<evidence type="ECO:0000313" key="1">
    <source>
        <dbReference type="EMBL" id="MBR0598505.1"/>
    </source>
</evidence>
<proteinExistence type="predicted"/>
<organism evidence="1 2">
    <name type="scientific">Sinanaerobacter chloroacetimidivorans</name>
    <dbReference type="NCBI Taxonomy" id="2818044"/>
    <lineage>
        <taxon>Bacteria</taxon>
        <taxon>Bacillati</taxon>
        <taxon>Bacillota</taxon>
        <taxon>Clostridia</taxon>
        <taxon>Peptostreptococcales</taxon>
        <taxon>Anaerovoracaceae</taxon>
        <taxon>Sinanaerobacter</taxon>
    </lineage>
</organism>